<reference evidence="24" key="1">
    <citation type="submission" date="2020-06" db="EMBL/GenBank/DDBJ databases">
        <authorList>
            <consortium name="Wellcome Sanger Institute Data Sharing"/>
        </authorList>
    </citation>
    <scope>NUCLEOTIDE SEQUENCE [LARGE SCALE GENOMIC DNA]</scope>
</reference>
<reference evidence="24" key="2">
    <citation type="submission" date="2025-08" db="UniProtKB">
        <authorList>
            <consortium name="Ensembl"/>
        </authorList>
    </citation>
    <scope>IDENTIFICATION</scope>
</reference>
<name>A0A8C5N9K1_GOUWI</name>
<evidence type="ECO:0000256" key="12">
    <source>
        <dbReference type="ARBA" id="ARBA00023242"/>
    </source>
</evidence>
<keyword evidence="9" id="KW-0949">S-adenosyl-L-methionine</keyword>
<feature type="compositionally biased region" description="Low complexity" evidence="23">
    <location>
        <begin position="222"/>
        <end position="231"/>
    </location>
</feature>
<reference evidence="24" key="3">
    <citation type="submission" date="2025-09" db="UniProtKB">
        <authorList>
            <consortium name="Ensembl"/>
        </authorList>
    </citation>
    <scope>IDENTIFICATION</scope>
</reference>
<evidence type="ECO:0000256" key="15">
    <source>
        <dbReference type="ARBA" id="ARBA00048740"/>
    </source>
</evidence>
<feature type="region of interest" description="Disordered" evidence="23">
    <location>
        <begin position="448"/>
        <end position="469"/>
    </location>
</feature>
<dbReference type="Pfam" id="PF09445">
    <property type="entry name" value="Methyltransf_15"/>
    <property type="match status" value="1"/>
</dbReference>
<comment type="catalytic activity">
    <reaction evidence="17">
        <text>a 5'-end (N(7)-methyl 5'-triphosphoguanosine)-ribonucleoside in snRNA + S-adenosyl-L-methionine = a 5'-end (N(2),N(7)-dimethyl 5'-triphosphoguanosine)-ribonucleoside in snRNA + S-adenosyl-L-homocysteine + H(+)</text>
        <dbReference type="Rhea" id="RHEA:78471"/>
        <dbReference type="Rhea" id="RHEA-COMP:19085"/>
        <dbReference type="Rhea" id="RHEA-COMP:19087"/>
        <dbReference type="ChEBI" id="CHEBI:15378"/>
        <dbReference type="ChEBI" id="CHEBI:57856"/>
        <dbReference type="ChEBI" id="CHEBI:59789"/>
        <dbReference type="ChEBI" id="CHEBI:156461"/>
        <dbReference type="ChEBI" id="CHEBI:172880"/>
    </reaction>
    <physiologicalReaction direction="left-to-right" evidence="17">
        <dbReference type="Rhea" id="RHEA:78472"/>
    </physiologicalReaction>
</comment>
<dbReference type="GO" id="GO:0071164">
    <property type="term" value="F:RNA cap trimethylguanosine synthase activity"/>
    <property type="evidence" value="ECO:0007669"/>
    <property type="project" value="TreeGrafter"/>
</dbReference>
<feature type="compositionally biased region" description="Basic and acidic residues" evidence="23">
    <location>
        <begin position="385"/>
        <end position="397"/>
    </location>
</feature>
<dbReference type="GO" id="GO:0005730">
    <property type="term" value="C:nucleolus"/>
    <property type="evidence" value="ECO:0007669"/>
    <property type="project" value="UniProtKB-SubCell"/>
</dbReference>
<evidence type="ECO:0000256" key="9">
    <source>
        <dbReference type="ARBA" id="ARBA00022691"/>
    </source>
</evidence>
<evidence type="ECO:0000256" key="5">
    <source>
        <dbReference type="ARBA" id="ARBA00022490"/>
    </source>
</evidence>
<evidence type="ECO:0000256" key="19">
    <source>
        <dbReference type="ARBA" id="ARBA00057179"/>
    </source>
</evidence>
<feature type="compositionally biased region" description="Acidic residues" evidence="23">
    <location>
        <begin position="375"/>
        <end position="384"/>
    </location>
</feature>
<evidence type="ECO:0000256" key="22">
    <source>
        <dbReference type="ARBA" id="ARBA00081504"/>
    </source>
</evidence>
<dbReference type="CDD" id="cd02440">
    <property type="entry name" value="AdoMet_MTases"/>
    <property type="match status" value="1"/>
</dbReference>
<keyword evidence="25" id="KW-1185">Reference proteome</keyword>
<dbReference type="InterPro" id="IPR029063">
    <property type="entry name" value="SAM-dependent_MTases_sf"/>
</dbReference>
<evidence type="ECO:0000256" key="6">
    <source>
        <dbReference type="ARBA" id="ARBA00022553"/>
    </source>
</evidence>
<evidence type="ECO:0000256" key="23">
    <source>
        <dbReference type="SAM" id="MobiDB-lite"/>
    </source>
</evidence>
<dbReference type="FunFam" id="3.40.50.150:FF:000066">
    <property type="entry name" value="Trimethylguanosine synthase 1"/>
    <property type="match status" value="1"/>
</dbReference>
<evidence type="ECO:0000256" key="1">
    <source>
        <dbReference type="ARBA" id="ARBA00004408"/>
    </source>
</evidence>
<dbReference type="InterPro" id="IPR019012">
    <property type="entry name" value="RNA_cap_Gua-N2-MeTrfase"/>
</dbReference>
<evidence type="ECO:0000256" key="17">
    <source>
        <dbReference type="ARBA" id="ARBA00049075"/>
    </source>
</evidence>
<feature type="compositionally biased region" description="Basic residues" evidence="23">
    <location>
        <begin position="457"/>
        <end position="468"/>
    </location>
</feature>
<feature type="region of interest" description="Disordered" evidence="23">
    <location>
        <begin position="31"/>
        <end position="57"/>
    </location>
</feature>
<comment type="subcellular location">
    <subcellularLocation>
        <location evidence="2">Cytoplasm</location>
    </subcellularLocation>
    <subcellularLocation>
        <location evidence="1">Nucleus</location>
        <location evidence="1">Cajal body</location>
    </subcellularLocation>
    <subcellularLocation>
        <location evidence="3">Nucleus</location>
        <location evidence="3">Nucleolus</location>
    </subcellularLocation>
</comment>
<accession>A0A8C5N9K1</accession>
<sequence length="693" mass="77851">MSMMGLPLAFASSSEQRRAVRQKKAMETGRNLTQFWDESADEEDRQESLPVDVQIDSNDKKETIVQLDVAEDTRDNGWESYWAQHEEALLWSSWLQKHPEDEQTSVAPWDSAEKKSAWDSHATEMYYSYWEQYSYWAAQGWTTCTDNTTSVDGDPTCPTEEKREENVEILNEMFGQQLAVVEECPSAAEQPCVSMTDVIGNSKGESCGSDGPSDGGNDRKTSSASSQQSTSDPTGAQLPGGGPDTPAGSQERMMNREDDDEDDDKLPRGGLSKVRHSHELDIEENPCLTAKEAWSKLGLKHNSQPVFKSVLSFGNGTALKHKRQRKNMRWVNKQPRLTETGGDDTQPHISISLSKVQKFLKAVERESQMTSCQEELTDEEDGQDTDSKSVEVKEEKQEECSRSELCGKKSTERVTFCVLESGSVDAENEEQPGRKLENLQMPDFLLPDKAEDSIPKDRKKRKKSKHGWKQMVPAEMAAEPELAKYWAQRYRLFSRFDEGIRLDREGWFSVTPEKIAEHIAVKVKHCFPDSQLVIDAFCGVGGNAIQFALTGKRVLAIDIDPVRLDMARHNADVYNVAEQIDFVQGDFLLLAPHLHGDVVFLSPPWGGPDYLTAEVFDIRTMMEPDGFQIFQLAKLITDNIVYFLPRNADMDQVASLAGTGGKVEVEQNLLNNKLKTVTAYFGGLITLDESEAW</sequence>
<protein>
    <recommendedName>
        <fullName evidence="4">Trimethylguanosine synthase</fullName>
    </recommendedName>
    <alternativeName>
        <fullName evidence="18">Cap-specific guanine-N(2) methyltransferase</fullName>
    </alternativeName>
    <alternativeName>
        <fullName evidence="21">Nuclear receptor coactivator 6-interacting protein</fullName>
    </alternativeName>
    <alternativeName>
        <fullName evidence="22">PRIP-interacting protein with methyltransferase motif</fullName>
    </alternativeName>
</protein>
<dbReference type="SUPFAM" id="SSF53335">
    <property type="entry name" value="S-adenosyl-L-methionine-dependent methyltransferases"/>
    <property type="match status" value="1"/>
</dbReference>
<keyword evidence="6" id="KW-0597">Phosphoprotein</keyword>
<dbReference type="GO" id="GO:0015030">
    <property type="term" value="C:Cajal body"/>
    <property type="evidence" value="ECO:0007669"/>
    <property type="project" value="UniProtKB-SubCell"/>
</dbReference>
<gene>
    <name evidence="24" type="primary">tgs1</name>
</gene>
<dbReference type="PANTHER" id="PTHR14741">
    <property type="entry name" value="S-ADENOSYLMETHIONINE-DEPENDENT METHYLTRANSFERASE RELATED"/>
    <property type="match status" value="1"/>
</dbReference>
<feature type="region of interest" description="Disordered" evidence="23">
    <location>
        <begin position="201"/>
        <end position="279"/>
    </location>
</feature>
<evidence type="ECO:0000256" key="2">
    <source>
        <dbReference type="ARBA" id="ARBA00004496"/>
    </source>
</evidence>
<dbReference type="Proteomes" id="UP000694680">
    <property type="component" value="Chromosome 17"/>
</dbReference>
<evidence type="ECO:0000313" key="24">
    <source>
        <dbReference type="Ensembl" id="ENSGWIP00000039049.1"/>
    </source>
</evidence>
<comment type="function">
    <text evidence="19">Catalyzes the 2 serial methylation steps for the conversion of the 7-monomethylguanosine (m(7)G) caps of snRNAs and snoRNAs to a 2,2,7-trimethylguanosine (m(2,2,7)G) cap structure. The enzyme is specific for guanine, and N7 methylation must precede N2 methylation. Hypermethylation of the m7G cap of U snRNAs leads to their concentration in nuclear foci, their colocalization with coilin and the formation of canonical Cajal bodies (CBs). Plays a role in transcriptional regulation.</text>
</comment>
<dbReference type="AlphaFoldDB" id="A0A8C5N9K1"/>
<comment type="catalytic activity">
    <reaction evidence="16">
        <text>a 5'-end (N(2),N(7)-dimethyl 5'-triphosphoguanosine)-ribonucleoside in snRNA + S-adenosyl-L-methionine = a 5'-end (N(2),N(2),N(7)-trimethyl 5'-triphosphoguanosine)-ribonucleoside in snRNA + S-adenosyl-L-homocysteine + H(+)</text>
        <dbReference type="Rhea" id="RHEA:78479"/>
        <dbReference type="Rhea" id="RHEA-COMP:19087"/>
        <dbReference type="Rhea" id="RHEA-COMP:19089"/>
        <dbReference type="ChEBI" id="CHEBI:15378"/>
        <dbReference type="ChEBI" id="CHEBI:57856"/>
        <dbReference type="ChEBI" id="CHEBI:59789"/>
        <dbReference type="ChEBI" id="CHEBI:167623"/>
        <dbReference type="ChEBI" id="CHEBI:172880"/>
    </reaction>
    <physiologicalReaction direction="left-to-right" evidence="16">
        <dbReference type="Rhea" id="RHEA:78480"/>
    </physiologicalReaction>
</comment>
<dbReference type="Ensembl" id="ENSGWIT00000042477.1">
    <property type="protein sequence ID" value="ENSGWIP00000039049.1"/>
    <property type="gene ID" value="ENSGWIG00000019881.1"/>
</dbReference>
<evidence type="ECO:0000256" key="20">
    <source>
        <dbReference type="ARBA" id="ARBA00064494"/>
    </source>
</evidence>
<feature type="region of interest" description="Disordered" evidence="23">
    <location>
        <begin position="317"/>
        <end position="348"/>
    </location>
</feature>
<comment type="catalytic activity">
    <reaction evidence="14">
        <text>a 5'-end (N(2),N(7)-dimethyl 5'-triphosphoguanosine)-ribonucleoside in snoRNA + S-adenosyl-L-methionine = a 5'-end (N(2),N(2),N(7)-trimethyl 5'-triphosphoguanosine)-ribonucleoside in snoRNA + S-adenosyl-L-homocysteine + H(+)</text>
        <dbReference type="Rhea" id="RHEA:78507"/>
        <dbReference type="Rhea" id="RHEA-COMP:19088"/>
        <dbReference type="Rhea" id="RHEA-COMP:19090"/>
        <dbReference type="ChEBI" id="CHEBI:15378"/>
        <dbReference type="ChEBI" id="CHEBI:57856"/>
        <dbReference type="ChEBI" id="CHEBI:59789"/>
        <dbReference type="ChEBI" id="CHEBI:167623"/>
        <dbReference type="ChEBI" id="CHEBI:172880"/>
    </reaction>
    <physiologicalReaction direction="left-to-right" evidence="14">
        <dbReference type="Rhea" id="RHEA:78508"/>
    </physiologicalReaction>
</comment>
<evidence type="ECO:0000256" key="8">
    <source>
        <dbReference type="ARBA" id="ARBA00022679"/>
    </source>
</evidence>
<dbReference type="GO" id="GO:0005737">
    <property type="term" value="C:cytoplasm"/>
    <property type="evidence" value="ECO:0007669"/>
    <property type="project" value="UniProtKB-SubCell"/>
</dbReference>
<evidence type="ECO:0000256" key="13">
    <source>
        <dbReference type="ARBA" id="ARBA00025783"/>
    </source>
</evidence>
<keyword evidence="10" id="KW-0805">Transcription regulation</keyword>
<evidence type="ECO:0000256" key="11">
    <source>
        <dbReference type="ARBA" id="ARBA00023163"/>
    </source>
</evidence>
<evidence type="ECO:0000256" key="7">
    <source>
        <dbReference type="ARBA" id="ARBA00022603"/>
    </source>
</evidence>
<comment type="catalytic activity">
    <reaction evidence="15">
        <text>a 5'-end (N(7)-methyl 5'-triphosphoguanosine)-ribonucleoside in snoRNA + S-adenosyl-L-methionine = a 5'-end (N(2),N(7)-dimethyl 5'-triphosphoguanosine)-ribonucleoside in snoRNA + S-adenosyl-L-homocysteine + H(+)</text>
        <dbReference type="Rhea" id="RHEA:78475"/>
        <dbReference type="Rhea" id="RHEA-COMP:19086"/>
        <dbReference type="Rhea" id="RHEA-COMP:19088"/>
        <dbReference type="ChEBI" id="CHEBI:15378"/>
        <dbReference type="ChEBI" id="CHEBI:57856"/>
        <dbReference type="ChEBI" id="CHEBI:59789"/>
        <dbReference type="ChEBI" id="CHEBI:156461"/>
        <dbReference type="ChEBI" id="CHEBI:172880"/>
    </reaction>
    <physiologicalReaction direction="left-to-right" evidence="15">
        <dbReference type="Rhea" id="RHEA:78476"/>
    </physiologicalReaction>
</comment>
<evidence type="ECO:0000256" key="21">
    <source>
        <dbReference type="ARBA" id="ARBA00079339"/>
    </source>
</evidence>
<dbReference type="Gene3D" id="3.40.50.150">
    <property type="entry name" value="Vaccinia Virus protein VP39"/>
    <property type="match status" value="1"/>
</dbReference>
<organism evidence="24 25">
    <name type="scientific">Gouania willdenowi</name>
    <name type="common">Blunt-snouted clingfish</name>
    <name type="synonym">Lepadogaster willdenowi</name>
    <dbReference type="NCBI Taxonomy" id="441366"/>
    <lineage>
        <taxon>Eukaryota</taxon>
        <taxon>Metazoa</taxon>
        <taxon>Chordata</taxon>
        <taxon>Craniata</taxon>
        <taxon>Vertebrata</taxon>
        <taxon>Euteleostomi</taxon>
        <taxon>Actinopterygii</taxon>
        <taxon>Neopterygii</taxon>
        <taxon>Teleostei</taxon>
        <taxon>Neoteleostei</taxon>
        <taxon>Acanthomorphata</taxon>
        <taxon>Ovalentaria</taxon>
        <taxon>Blenniimorphae</taxon>
        <taxon>Blenniiformes</taxon>
        <taxon>Gobiesocoidei</taxon>
        <taxon>Gobiesocidae</taxon>
        <taxon>Gobiesocinae</taxon>
        <taxon>Gouania</taxon>
    </lineage>
</organism>
<evidence type="ECO:0000313" key="25">
    <source>
        <dbReference type="Proteomes" id="UP000694680"/>
    </source>
</evidence>
<keyword evidence="11" id="KW-0804">Transcription</keyword>
<feature type="region of interest" description="Disordered" evidence="23">
    <location>
        <begin position="367"/>
        <end position="397"/>
    </location>
</feature>
<evidence type="ECO:0000256" key="18">
    <source>
        <dbReference type="ARBA" id="ARBA00049790"/>
    </source>
</evidence>
<dbReference type="PANTHER" id="PTHR14741:SF32">
    <property type="entry name" value="TRIMETHYLGUANOSINE SYNTHASE"/>
    <property type="match status" value="1"/>
</dbReference>
<comment type="similarity">
    <text evidence="13">Belongs to the methyltransferase superfamily. Trimethylguanosine synthase family.</text>
</comment>
<comment type="subunit">
    <text evidence="20">May form homooligomers. Interacts with CREBBP/CBP, EED/WAIT1, EP300/P300, NCOA6/PRIP, PPARBP/PBP and SMN.</text>
</comment>
<keyword evidence="8" id="KW-0808">Transferase</keyword>
<evidence type="ECO:0000256" key="10">
    <source>
        <dbReference type="ARBA" id="ARBA00023015"/>
    </source>
</evidence>
<evidence type="ECO:0000256" key="14">
    <source>
        <dbReference type="ARBA" id="ARBA00047418"/>
    </source>
</evidence>
<keyword evidence="5" id="KW-0963">Cytoplasm</keyword>
<proteinExistence type="inferred from homology"/>
<keyword evidence="12" id="KW-0539">Nucleus</keyword>
<evidence type="ECO:0000256" key="3">
    <source>
        <dbReference type="ARBA" id="ARBA00004604"/>
    </source>
</evidence>
<feature type="compositionally biased region" description="Basic residues" evidence="23">
    <location>
        <begin position="319"/>
        <end position="328"/>
    </location>
</feature>
<evidence type="ECO:0000256" key="16">
    <source>
        <dbReference type="ARBA" id="ARBA00048763"/>
    </source>
</evidence>
<evidence type="ECO:0000256" key="4">
    <source>
        <dbReference type="ARBA" id="ARBA00018517"/>
    </source>
</evidence>
<keyword evidence="7" id="KW-0489">Methyltransferase</keyword>